<feature type="domain" description="CYTH" evidence="1">
    <location>
        <begin position="10"/>
        <end position="204"/>
    </location>
</feature>
<dbReference type="PANTHER" id="PTHR39339:SF1">
    <property type="entry name" value="CHAD DOMAIN-CONTAINING PROTEIN"/>
    <property type="match status" value="1"/>
</dbReference>
<feature type="domain" description="CHAD" evidence="2">
    <location>
        <begin position="209"/>
        <end position="493"/>
    </location>
</feature>
<name>A0ABQ4CBD6_9ACTN</name>
<dbReference type="SUPFAM" id="SSF55154">
    <property type="entry name" value="CYTH-like phosphatases"/>
    <property type="match status" value="1"/>
</dbReference>
<dbReference type="SMART" id="SM01118">
    <property type="entry name" value="CYTH"/>
    <property type="match status" value="1"/>
</dbReference>
<dbReference type="InterPro" id="IPR038186">
    <property type="entry name" value="CHAD_dom_sf"/>
</dbReference>
<dbReference type="Gene3D" id="2.40.320.10">
    <property type="entry name" value="Hypothetical Protein Pfu-838710-001"/>
    <property type="match status" value="1"/>
</dbReference>
<dbReference type="PROSITE" id="PS51708">
    <property type="entry name" value="CHAD"/>
    <property type="match status" value="1"/>
</dbReference>
<keyword evidence="4" id="KW-1185">Reference proteome</keyword>
<dbReference type="PROSITE" id="PS51707">
    <property type="entry name" value="CYTH"/>
    <property type="match status" value="1"/>
</dbReference>
<gene>
    <name evidence="3" type="ORF">Air01nite_61820</name>
</gene>
<reference evidence="3 4" key="1">
    <citation type="submission" date="2021-01" db="EMBL/GenBank/DDBJ databases">
        <title>Whole genome shotgun sequence of Asanoa iriomotensis NBRC 100142.</title>
        <authorList>
            <person name="Komaki H."/>
            <person name="Tamura T."/>
        </authorList>
    </citation>
    <scope>NUCLEOTIDE SEQUENCE [LARGE SCALE GENOMIC DNA]</scope>
    <source>
        <strain evidence="3 4">NBRC 100142</strain>
    </source>
</reference>
<dbReference type="Pfam" id="PF05235">
    <property type="entry name" value="CHAD"/>
    <property type="match status" value="1"/>
</dbReference>
<comment type="caution">
    <text evidence="3">The sequence shown here is derived from an EMBL/GenBank/DDBJ whole genome shotgun (WGS) entry which is preliminary data.</text>
</comment>
<dbReference type="SMART" id="SM00880">
    <property type="entry name" value="CHAD"/>
    <property type="match status" value="1"/>
</dbReference>
<accession>A0ABQ4CBD6</accession>
<dbReference type="PANTHER" id="PTHR39339">
    <property type="entry name" value="SLR1444 PROTEIN"/>
    <property type="match status" value="1"/>
</dbReference>
<dbReference type="EMBL" id="BONC01000060">
    <property type="protein sequence ID" value="GIF60087.1"/>
    <property type="molecule type" value="Genomic_DNA"/>
</dbReference>
<protein>
    <submittedName>
        <fullName evidence="3">CHAD domain-containing protein</fullName>
    </submittedName>
</protein>
<dbReference type="Gene3D" id="1.40.20.10">
    <property type="entry name" value="CHAD domain"/>
    <property type="match status" value="1"/>
</dbReference>
<organism evidence="3 4">
    <name type="scientific">Asanoa iriomotensis</name>
    <dbReference type="NCBI Taxonomy" id="234613"/>
    <lineage>
        <taxon>Bacteria</taxon>
        <taxon>Bacillati</taxon>
        <taxon>Actinomycetota</taxon>
        <taxon>Actinomycetes</taxon>
        <taxon>Micromonosporales</taxon>
        <taxon>Micromonosporaceae</taxon>
        <taxon>Asanoa</taxon>
    </lineage>
</organism>
<proteinExistence type="predicted"/>
<evidence type="ECO:0000313" key="3">
    <source>
        <dbReference type="EMBL" id="GIF60087.1"/>
    </source>
</evidence>
<evidence type="ECO:0000313" key="4">
    <source>
        <dbReference type="Proteomes" id="UP000624325"/>
    </source>
</evidence>
<dbReference type="InterPro" id="IPR033469">
    <property type="entry name" value="CYTH-like_dom_sf"/>
</dbReference>
<evidence type="ECO:0000259" key="1">
    <source>
        <dbReference type="PROSITE" id="PS51707"/>
    </source>
</evidence>
<sequence>MGYEWGMRTVVERERKFECPADFQVPDLLGDGIAALGDPVVIKLDATYYDTPRLRLTRGALALRRRTGGADQGWHLKVGAAGGARTEHQRALTRGRQPPADLMRLVRGASRGEPVEPVARVETRRREWQLRDADGVVLASLADDAVVGHDLVDGGRTAWHEIEVELVDGDEEVLDEVERRLRAAGAVPGSPAKIRRVLDDRLRDLTAIDAGAATPVFAYAAATRDSLVAHEPAARAGDVDGVHDMRVAVRRLRSTFRSFRALWDQDRIEGVRAELKWLGEQLGGVRDAQVMGPRLARAVRLEPDDLVLGPVAADLAEHFAADESAALTRLRRALSSPRYVELLSTLDDVVEAPPATEVGPRWVNKRIHRAVRRADGLLDTALERQSDGGVGDDDPALHEARKAYKRGRYAVEVRQRSGDKGAKRLVRGLKGLQDLLGDHQDSVITRQVLRDLGERAYARRANAFTYGVLYAEQAAHGRSLVAKLPAAQAKARRRKSRRWLR</sequence>
<dbReference type="InterPro" id="IPR007899">
    <property type="entry name" value="CHAD_dom"/>
</dbReference>
<dbReference type="Pfam" id="PF01928">
    <property type="entry name" value="CYTH"/>
    <property type="match status" value="1"/>
</dbReference>
<dbReference type="Proteomes" id="UP000624325">
    <property type="component" value="Unassembled WGS sequence"/>
</dbReference>
<dbReference type="CDD" id="cd07374">
    <property type="entry name" value="CYTH-like_Pase"/>
    <property type="match status" value="1"/>
</dbReference>
<evidence type="ECO:0000259" key="2">
    <source>
        <dbReference type="PROSITE" id="PS51708"/>
    </source>
</evidence>
<dbReference type="InterPro" id="IPR023577">
    <property type="entry name" value="CYTH_domain"/>
</dbReference>